<comment type="caution">
    <text evidence="2">The sequence shown here is derived from an EMBL/GenBank/DDBJ whole genome shotgun (WGS) entry which is preliminary data.</text>
</comment>
<dbReference type="Proteomes" id="UP001338125">
    <property type="component" value="Unassembled WGS sequence"/>
</dbReference>
<gene>
    <name evidence="2" type="ORF">PT974_07973</name>
</gene>
<evidence type="ECO:0000313" key="2">
    <source>
        <dbReference type="EMBL" id="KAK5989714.1"/>
    </source>
</evidence>
<evidence type="ECO:0000256" key="1">
    <source>
        <dbReference type="SAM" id="SignalP"/>
    </source>
</evidence>
<feature type="signal peptide" evidence="1">
    <location>
        <begin position="1"/>
        <end position="18"/>
    </location>
</feature>
<feature type="chain" id="PRO_5047127893" evidence="1">
    <location>
        <begin position="19"/>
        <end position="116"/>
    </location>
</feature>
<accession>A0ABR0SC27</accession>
<keyword evidence="3" id="KW-1185">Reference proteome</keyword>
<proteinExistence type="predicted"/>
<organism evidence="2 3">
    <name type="scientific">Cladobotryum mycophilum</name>
    <dbReference type="NCBI Taxonomy" id="491253"/>
    <lineage>
        <taxon>Eukaryota</taxon>
        <taxon>Fungi</taxon>
        <taxon>Dikarya</taxon>
        <taxon>Ascomycota</taxon>
        <taxon>Pezizomycotina</taxon>
        <taxon>Sordariomycetes</taxon>
        <taxon>Hypocreomycetidae</taxon>
        <taxon>Hypocreales</taxon>
        <taxon>Hypocreaceae</taxon>
        <taxon>Cladobotryum</taxon>
    </lineage>
</organism>
<sequence>MRLLQLLPLAFALKATNAQTDPLAAVTYVVDDQRDRLLVFTPGECYSPLGERRAIPFHSYNGFESVKTRPPFACTLYRDTGCTDSFVTTFGGIGDVHREYGVSLYSIKCLEQVPEL</sequence>
<name>A0ABR0SC27_9HYPO</name>
<protein>
    <submittedName>
        <fullName evidence="2">Uncharacterized protein</fullName>
    </submittedName>
</protein>
<keyword evidence="1" id="KW-0732">Signal</keyword>
<dbReference type="EMBL" id="JAVFKD010000014">
    <property type="protein sequence ID" value="KAK5989714.1"/>
    <property type="molecule type" value="Genomic_DNA"/>
</dbReference>
<reference evidence="2 3" key="1">
    <citation type="submission" date="2024-01" db="EMBL/GenBank/DDBJ databases">
        <title>Complete genome of Cladobotryum mycophilum ATHUM6906.</title>
        <authorList>
            <person name="Christinaki A.C."/>
            <person name="Myridakis A.I."/>
            <person name="Kouvelis V.N."/>
        </authorList>
    </citation>
    <scope>NUCLEOTIDE SEQUENCE [LARGE SCALE GENOMIC DNA]</scope>
    <source>
        <strain evidence="2 3">ATHUM6906</strain>
    </source>
</reference>
<evidence type="ECO:0000313" key="3">
    <source>
        <dbReference type="Proteomes" id="UP001338125"/>
    </source>
</evidence>